<keyword evidence="1" id="KW-0812">Transmembrane</keyword>
<dbReference type="Proteomes" id="UP000477386">
    <property type="component" value="Unassembled WGS sequence"/>
</dbReference>
<protein>
    <submittedName>
        <fullName evidence="2">Uncharacterized protein</fullName>
    </submittedName>
</protein>
<dbReference type="RefSeq" id="WP_164038417.1">
    <property type="nucleotide sequence ID" value="NZ_JAAGNZ010000001.1"/>
</dbReference>
<evidence type="ECO:0000313" key="2">
    <source>
        <dbReference type="EMBL" id="NEU67780.1"/>
    </source>
</evidence>
<accession>A0A6M0IHM8</accession>
<keyword evidence="1" id="KW-1133">Transmembrane helix</keyword>
<proteinExistence type="predicted"/>
<comment type="caution">
    <text evidence="2">The sequence shown here is derived from an EMBL/GenBank/DDBJ whole genome shotgun (WGS) entry which is preliminary data.</text>
</comment>
<dbReference type="AlphaFoldDB" id="A0A6M0IHM8"/>
<gene>
    <name evidence="2" type="ORF">GK091_12895</name>
</gene>
<name>A0A6M0IHM8_9BACT</name>
<keyword evidence="3" id="KW-1185">Reference proteome</keyword>
<sequence>MKEVFTWLWMVYITTGISFLYYILPARLPQYKPTFFSACSVALGALATMGAINVWASLSDLKDCNCLLNDGNSFILSKEIILLGCLVIGGISLAELLQKFVEKYK</sequence>
<reference evidence="2 3" key="1">
    <citation type="submission" date="2020-02" db="EMBL/GenBank/DDBJ databases">
        <title>Draft genome sequence of two Spirosoma agri KCTC 52727 and Spirosoma terrae KCTC 52035.</title>
        <authorList>
            <person name="Rojas J."/>
            <person name="Ambika Manirajan B."/>
            <person name="Ratering S."/>
            <person name="Suarez C."/>
            <person name="Schnell S."/>
        </authorList>
    </citation>
    <scope>NUCLEOTIDE SEQUENCE [LARGE SCALE GENOMIC DNA]</scope>
    <source>
        <strain evidence="2 3">KCTC 52727</strain>
    </source>
</reference>
<feature type="transmembrane region" description="Helical" evidence="1">
    <location>
        <begin position="35"/>
        <end position="55"/>
    </location>
</feature>
<dbReference type="EMBL" id="JAAGNZ010000001">
    <property type="protein sequence ID" value="NEU67780.1"/>
    <property type="molecule type" value="Genomic_DNA"/>
</dbReference>
<feature type="transmembrane region" description="Helical" evidence="1">
    <location>
        <begin position="6"/>
        <end position="23"/>
    </location>
</feature>
<organism evidence="2 3">
    <name type="scientific">Spirosoma agri</name>
    <dbReference type="NCBI Taxonomy" id="1987381"/>
    <lineage>
        <taxon>Bacteria</taxon>
        <taxon>Pseudomonadati</taxon>
        <taxon>Bacteroidota</taxon>
        <taxon>Cytophagia</taxon>
        <taxon>Cytophagales</taxon>
        <taxon>Cytophagaceae</taxon>
        <taxon>Spirosoma</taxon>
    </lineage>
</organism>
<evidence type="ECO:0000313" key="3">
    <source>
        <dbReference type="Proteomes" id="UP000477386"/>
    </source>
</evidence>
<feature type="transmembrane region" description="Helical" evidence="1">
    <location>
        <begin position="75"/>
        <end position="97"/>
    </location>
</feature>
<evidence type="ECO:0000256" key="1">
    <source>
        <dbReference type="SAM" id="Phobius"/>
    </source>
</evidence>
<keyword evidence="1" id="KW-0472">Membrane</keyword>